<keyword evidence="3" id="KW-1185">Reference proteome</keyword>
<dbReference type="RefSeq" id="WP_139949190.1">
    <property type="nucleotide sequence ID" value="NZ_CP040899.1"/>
</dbReference>
<reference evidence="2 3" key="1">
    <citation type="submission" date="2019-05" db="EMBL/GenBank/DDBJ databases">
        <title>Georgenia *** sp. nov., and Georgenia *** sp. nov., isolated from the intestinal contents of plateau pika (Ochotona curzoniae) in the Qinghai-Tibet plateau of China.</title>
        <authorList>
            <person name="Tian Z."/>
        </authorList>
    </citation>
    <scope>NUCLEOTIDE SEQUENCE [LARGE SCALE GENOMIC DNA]</scope>
    <source>
        <strain evidence="2 3">Z294</strain>
    </source>
</reference>
<feature type="transmembrane region" description="Helical" evidence="1">
    <location>
        <begin position="98"/>
        <end position="121"/>
    </location>
</feature>
<proteinExistence type="predicted"/>
<evidence type="ECO:0008006" key="4">
    <source>
        <dbReference type="Google" id="ProtNLM"/>
    </source>
</evidence>
<evidence type="ECO:0000313" key="2">
    <source>
        <dbReference type="EMBL" id="QDB80566.1"/>
    </source>
</evidence>
<organism evidence="2 3">
    <name type="scientific">Georgenia wutianyii</name>
    <dbReference type="NCBI Taxonomy" id="2585135"/>
    <lineage>
        <taxon>Bacteria</taxon>
        <taxon>Bacillati</taxon>
        <taxon>Actinomycetota</taxon>
        <taxon>Actinomycetes</taxon>
        <taxon>Micrococcales</taxon>
        <taxon>Bogoriellaceae</taxon>
        <taxon>Georgenia</taxon>
    </lineage>
</organism>
<keyword evidence="1" id="KW-0812">Transmembrane</keyword>
<evidence type="ECO:0000256" key="1">
    <source>
        <dbReference type="SAM" id="Phobius"/>
    </source>
</evidence>
<dbReference type="EMBL" id="CP040899">
    <property type="protein sequence ID" value="QDB80566.1"/>
    <property type="molecule type" value="Genomic_DNA"/>
</dbReference>
<gene>
    <name evidence="2" type="ORF">FE251_15210</name>
</gene>
<keyword evidence="1" id="KW-1133">Transmembrane helix</keyword>
<dbReference type="Proteomes" id="UP000313948">
    <property type="component" value="Chromosome"/>
</dbReference>
<feature type="transmembrane region" description="Helical" evidence="1">
    <location>
        <begin position="64"/>
        <end position="86"/>
    </location>
</feature>
<name>A0ABX5VPZ4_9MICO</name>
<sequence>MQHSQLLTATSDPALNYLERLSRWLPLLLGLLGAIATAIVTRLRSSELAVYRMSGTSPTSLMTLLTLETLLIAGIAALSAATAPLALPAHYIDPAVPVLWGIGLAGTWAVVTLAMSLDLAVRHPSDLAKDR</sequence>
<feature type="transmembrane region" description="Helical" evidence="1">
    <location>
        <begin position="24"/>
        <end position="43"/>
    </location>
</feature>
<evidence type="ECO:0000313" key="3">
    <source>
        <dbReference type="Proteomes" id="UP000313948"/>
    </source>
</evidence>
<protein>
    <recommendedName>
        <fullName evidence="4">FtsX-like permease family protein</fullName>
    </recommendedName>
</protein>
<accession>A0ABX5VPZ4</accession>
<keyword evidence="1" id="KW-0472">Membrane</keyword>